<dbReference type="GO" id="GO:0016788">
    <property type="term" value="F:hydrolase activity, acting on ester bonds"/>
    <property type="evidence" value="ECO:0007669"/>
    <property type="project" value="InterPro"/>
</dbReference>
<dbReference type="CDD" id="cd01837">
    <property type="entry name" value="SGNH_plant_lipase_like"/>
    <property type="match status" value="1"/>
</dbReference>
<evidence type="ECO:0000256" key="3">
    <source>
        <dbReference type="ARBA" id="ARBA00022525"/>
    </source>
</evidence>
<sequence>MRICSLVVPAGFSIFFLLFPIARAETPLAPALYVFGDSLVDSGNNNLLPTIAKADFLPYGKDFPGGVTGRFTDGKTVADFVAELLGLPYAPPYLSLLKHNILTGWNYASGSCGILPETGAQFGKCLNLDNQIDLFQKTIRRDMKRQFNSLNELSDYLAKSIFLVSIGSNDYIINYLEHDLCNISRIYSPQAFAQHLTDRLSGCFKRLYESGARRIVMFEIGPIGCMPIFTRKLKPRGPCVEEFNQLVSYFNSELSEMLKGLTTSLQGATFVLAQINKLAYDAITNPSKYGLTDGTNPCCIAGIDGTWPCIPSLSSCPNPDQHFFWDAFHPTQAAYSLISTRCFEHPSPCFPTNIQQLVQV</sequence>
<dbReference type="InterPro" id="IPR051238">
    <property type="entry name" value="GDSL_esterase/lipase"/>
</dbReference>
<reference evidence="10" key="1">
    <citation type="submission" date="2025-08" db="UniProtKB">
        <authorList>
            <consortium name="RefSeq"/>
        </authorList>
    </citation>
    <scope>IDENTIFICATION</scope>
</reference>
<proteinExistence type="inferred from homology"/>
<keyword evidence="3" id="KW-0964">Secreted</keyword>
<dbReference type="GO" id="GO:0016042">
    <property type="term" value="P:lipid catabolic process"/>
    <property type="evidence" value="ECO:0007669"/>
    <property type="project" value="UniProtKB-KW"/>
</dbReference>
<evidence type="ECO:0000256" key="4">
    <source>
        <dbReference type="ARBA" id="ARBA00022729"/>
    </source>
</evidence>
<accession>A0A1U8Q5V6</accession>
<comment type="similarity">
    <text evidence="2">Belongs to the 'GDSL' lipolytic enzyme family.</text>
</comment>
<dbReference type="OMA" id="NPCCIAG"/>
<evidence type="ECO:0000256" key="6">
    <source>
        <dbReference type="ARBA" id="ARBA00022963"/>
    </source>
</evidence>
<name>A0A1U8Q5V6_NELNU</name>
<dbReference type="PANTHER" id="PTHR45650:SF14">
    <property type="entry name" value="GDSL ESTERASE_LIPASE 7-LIKE"/>
    <property type="match status" value="1"/>
</dbReference>
<dbReference type="OrthoDB" id="1600564at2759"/>
<dbReference type="InterPro" id="IPR036514">
    <property type="entry name" value="SGNH_hydro_sf"/>
</dbReference>
<feature type="chain" id="PRO_5010542223" evidence="8">
    <location>
        <begin position="25"/>
        <end position="360"/>
    </location>
</feature>
<organism evidence="9 10">
    <name type="scientific">Nelumbo nucifera</name>
    <name type="common">Sacred lotus</name>
    <dbReference type="NCBI Taxonomy" id="4432"/>
    <lineage>
        <taxon>Eukaryota</taxon>
        <taxon>Viridiplantae</taxon>
        <taxon>Streptophyta</taxon>
        <taxon>Embryophyta</taxon>
        <taxon>Tracheophyta</taxon>
        <taxon>Spermatophyta</taxon>
        <taxon>Magnoliopsida</taxon>
        <taxon>Proteales</taxon>
        <taxon>Nelumbonaceae</taxon>
        <taxon>Nelumbo</taxon>
    </lineage>
</organism>
<dbReference type="Pfam" id="PF00657">
    <property type="entry name" value="Lipase_GDSL"/>
    <property type="match status" value="1"/>
</dbReference>
<dbReference type="InterPro" id="IPR001087">
    <property type="entry name" value="GDSL"/>
</dbReference>
<evidence type="ECO:0000256" key="5">
    <source>
        <dbReference type="ARBA" id="ARBA00022801"/>
    </source>
</evidence>
<dbReference type="KEGG" id="nnu:104597856"/>
<dbReference type="GeneID" id="104597856"/>
<evidence type="ECO:0000256" key="7">
    <source>
        <dbReference type="ARBA" id="ARBA00023098"/>
    </source>
</evidence>
<comment type="subcellular location">
    <subcellularLocation>
        <location evidence="1">Secreted</location>
    </subcellularLocation>
</comment>
<keyword evidence="6" id="KW-0442">Lipid degradation</keyword>
<dbReference type="InterPro" id="IPR035669">
    <property type="entry name" value="SGNH_plant_lipase-like"/>
</dbReference>
<dbReference type="Proteomes" id="UP000189703">
    <property type="component" value="Unplaced"/>
</dbReference>
<protein>
    <submittedName>
        <fullName evidence="10">GDSL esterase/lipase 7-like</fullName>
    </submittedName>
</protein>
<evidence type="ECO:0000313" key="9">
    <source>
        <dbReference type="Proteomes" id="UP000189703"/>
    </source>
</evidence>
<keyword evidence="7" id="KW-0443">Lipid metabolism</keyword>
<keyword evidence="5" id="KW-0378">Hydrolase</keyword>
<dbReference type="eggNOG" id="ENOG502QR84">
    <property type="taxonomic scope" value="Eukaryota"/>
</dbReference>
<keyword evidence="4 8" id="KW-0732">Signal</keyword>
<dbReference type="PANTHER" id="PTHR45650">
    <property type="entry name" value="GDSL-LIKE LIPASE/ACYLHYDROLASE-RELATED"/>
    <property type="match status" value="1"/>
</dbReference>
<dbReference type="SUPFAM" id="SSF52266">
    <property type="entry name" value="SGNH hydrolase"/>
    <property type="match status" value="1"/>
</dbReference>
<evidence type="ECO:0000256" key="8">
    <source>
        <dbReference type="SAM" id="SignalP"/>
    </source>
</evidence>
<dbReference type="InParanoid" id="A0A1U8Q5V6"/>
<gene>
    <name evidence="10" type="primary">LOC104597856</name>
</gene>
<evidence type="ECO:0000313" key="10">
    <source>
        <dbReference type="RefSeq" id="XP_019053431.1"/>
    </source>
</evidence>
<feature type="signal peptide" evidence="8">
    <location>
        <begin position="1"/>
        <end position="24"/>
    </location>
</feature>
<dbReference type="Gene3D" id="3.40.50.1110">
    <property type="entry name" value="SGNH hydrolase"/>
    <property type="match status" value="1"/>
</dbReference>
<dbReference type="AlphaFoldDB" id="A0A1U8Q5V6"/>
<dbReference type="RefSeq" id="XP_019053431.1">
    <property type="nucleotide sequence ID" value="XM_019197886.1"/>
</dbReference>
<evidence type="ECO:0000256" key="2">
    <source>
        <dbReference type="ARBA" id="ARBA00008668"/>
    </source>
</evidence>
<keyword evidence="9" id="KW-1185">Reference proteome</keyword>
<evidence type="ECO:0000256" key="1">
    <source>
        <dbReference type="ARBA" id="ARBA00004613"/>
    </source>
</evidence>
<dbReference type="GO" id="GO:0005576">
    <property type="term" value="C:extracellular region"/>
    <property type="evidence" value="ECO:0007669"/>
    <property type="project" value="UniProtKB-SubCell"/>
</dbReference>